<dbReference type="CDD" id="cd07067">
    <property type="entry name" value="HP_PGM_like"/>
    <property type="match status" value="1"/>
</dbReference>
<dbReference type="Pfam" id="PF00300">
    <property type="entry name" value="His_Phos_1"/>
    <property type="match status" value="1"/>
</dbReference>
<dbReference type="InterPro" id="IPR029033">
    <property type="entry name" value="His_PPase_superfam"/>
</dbReference>
<name>A0ABS4K337_9CLOT</name>
<dbReference type="NCBIfam" id="TIGR03162">
    <property type="entry name" value="ribazole_cobC"/>
    <property type="match status" value="1"/>
</dbReference>
<dbReference type="PANTHER" id="PTHR48100">
    <property type="entry name" value="BROAD-SPECIFICITY PHOSPHATASE YOR283W-RELATED"/>
    <property type="match status" value="1"/>
</dbReference>
<dbReference type="RefSeq" id="WP_021282794.1">
    <property type="nucleotide sequence ID" value="NZ_JAGGLL010000014.1"/>
</dbReference>
<proteinExistence type="predicted"/>
<dbReference type="PANTHER" id="PTHR48100:SF10">
    <property type="entry name" value="2-CARBOXY-D-ARABINITOL-1-PHOSPHATASE-RELATED"/>
    <property type="match status" value="1"/>
</dbReference>
<keyword evidence="2" id="KW-0378">Hydrolase</keyword>
<reference evidence="2 3" key="1">
    <citation type="submission" date="2021-03" db="EMBL/GenBank/DDBJ databases">
        <title>Genomic Encyclopedia of Type Strains, Phase IV (KMG-IV): sequencing the most valuable type-strain genomes for metagenomic binning, comparative biology and taxonomic classification.</title>
        <authorList>
            <person name="Goeker M."/>
        </authorList>
    </citation>
    <scope>NUCLEOTIDE SEQUENCE [LARGE SCALE GENOMIC DNA]</scope>
    <source>
        <strain evidence="2 3">DSM 28650</strain>
    </source>
</reference>
<evidence type="ECO:0000256" key="1">
    <source>
        <dbReference type="NCBIfam" id="TIGR03162"/>
    </source>
</evidence>
<sequence>MDIYLLRHGKSEENEKNTYYGAIDCSLNDEGINQGNRVKEKLRGIDFQCAYVSPTKRTLETLHIVNSSKELVVNLEERLKEINFGDFEGKSYGELLKLYPSECELWKNDWKDFTPPGGESYVQLYKRVESFMKELINKDYEKVLLVTHSGVIRTIYTYVLGGNLDLFWGFGCKNCDLAIIKYEYGNLYIDSITHC</sequence>
<comment type="caution">
    <text evidence="2">The sequence shown here is derived from an EMBL/GenBank/DDBJ whole genome shotgun (WGS) entry which is preliminary data.</text>
</comment>
<organism evidence="2 3">
    <name type="scientific">Clostridium punense</name>
    <dbReference type="NCBI Taxonomy" id="1054297"/>
    <lineage>
        <taxon>Bacteria</taxon>
        <taxon>Bacillati</taxon>
        <taxon>Bacillota</taxon>
        <taxon>Clostridia</taxon>
        <taxon>Eubacteriales</taxon>
        <taxon>Clostridiaceae</taxon>
        <taxon>Clostridium</taxon>
    </lineage>
</organism>
<dbReference type="EMBL" id="JAGGLL010000014">
    <property type="protein sequence ID" value="MBP2022192.1"/>
    <property type="molecule type" value="Genomic_DNA"/>
</dbReference>
<evidence type="ECO:0000313" key="2">
    <source>
        <dbReference type="EMBL" id="MBP2022192.1"/>
    </source>
</evidence>
<gene>
    <name evidence="2" type="ORF">J2Z44_001993</name>
</gene>
<keyword evidence="3" id="KW-1185">Reference proteome</keyword>
<dbReference type="EC" id="3.1.3.73" evidence="1"/>
<protein>
    <recommendedName>
        <fullName evidence="1">Alpha-ribazole phosphatase</fullName>
        <ecNumber evidence="1">3.1.3.73</ecNumber>
    </recommendedName>
</protein>
<dbReference type="GO" id="GO:0043755">
    <property type="term" value="F:alpha-ribazole phosphatase activity"/>
    <property type="evidence" value="ECO:0007669"/>
    <property type="project" value="UniProtKB-EC"/>
</dbReference>
<dbReference type="InterPro" id="IPR013078">
    <property type="entry name" value="His_Pase_superF_clade-1"/>
</dbReference>
<dbReference type="Gene3D" id="3.40.50.1240">
    <property type="entry name" value="Phosphoglycerate mutase-like"/>
    <property type="match status" value="1"/>
</dbReference>
<accession>A0ABS4K337</accession>
<dbReference type="InterPro" id="IPR050275">
    <property type="entry name" value="PGM_Phosphatase"/>
</dbReference>
<evidence type="ECO:0000313" key="3">
    <source>
        <dbReference type="Proteomes" id="UP001519308"/>
    </source>
</evidence>
<dbReference type="SUPFAM" id="SSF53254">
    <property type="entry name" value="Phosphoglycerate mutase-like"/>
    <property type="match status" value="1"/>
</dbReference>
<dbReference type="InterPro" id="IPR017578">
    <property type="entry name" value="Ribazole_CobC"/>
</dbReference>
<dbReference type="PIRSF" id="PIRSF000709">
    <property type="entry name" value="6PFK_2-Ptase"/>
    <property type="match status" value="1"/>
</dbReference>
<dbReference type="SMART" id="SM00855">
    <property type="entry name" value="PGAM"/>
    <property type="match status" value="1"/>
</dbReference>
<dbReference type="Proteomes" id="UP001519308">
    <property type="component" value="Unassembled WGS sequence"/>
</dbReference>